<evidence type="ECO:0000313" key="3">
    <source>
        <dbReference type="Proteomes" id="UP000002774"/>
    </source>
</evidence>
<gene>
    <name evidence="2" type="ORF">Mucpa_0374</name>
</gene>
<dbReference type="EMBL" id="CM001403">
    <property type="protein sequence ID" value="EHQ24570.1"/>
    <property type="molecule type" value="Genomic_DNA"/>
</dbReference>
<dbReference type="HOGENOM" id="CLU_110625_0_0_10"/>
<evidence type="ECO:0000259" key="1">
    <source>
        <dbReference type="Pfam" id="PF19920"/>
    </source>
</evidence>
<organism evidence="2 3">
    <name type="scientific">Mucilaginibacter paludis DSM 18603</name>
    <dbReference type="NCBI Taxonomy" id="714943"/>
    <lineage>
        <taxon>Bacteria</taxon>
        <taxon>Pseudomonadati</taxon>
        <taxon>Bacteroidota</taxon>
        <taxon>Sphingobacteriia</taxon>
        <taxon>Sphingobacteriales</taxon>
        <taxon>Sphingobacteriaceae</taxon>
        <taxon>Mucilaginibacter</taxon>
    </lineage>
</organism>
<protein>
    <recommendedName>
        <fullName evidence="1">MoxR-vWA-beta-propeller ternary system domain-containing protein</fullName>
    </recommendedName>
</protein>
<accession>H1YH68</accession>
<name>H1YH68_9SPHI</name>
<dbReference type="eggNOG" id="ENOG5032TGP">
    <property type="taxonomic scope" value="Bacteria"/>
</dbReference>
<reference evidence="2" key="1">
    <citation type="submission" date="2011-09" db="EMBL/GenBank/DDBJ databases">
        <title>The permanent draft genome of Mucilaginibacter paludis DSM 18603.</title>
        <authorList>
            <consortium name="US DOE Joint Genome Institute (JGI-PGF)"/>
            <person name="Lucas S."/>
            <person name="Han J."/>
            <person name="Lapidus A."/>
            <person name="Bruce D."/>
            <person name="Goodwin L."/>
            <person name="Pitluck S."/>
            <person name="Peters L."/>
            <person name="Kyrpides N."/>
            <person name="Mavromatis K."/>
            <person name="Ivanova N."/>
            <person name="Mikhailova N."/>
            <person name="Held B."/>
            <person name="Detter J.C."/>
            <person name="Tapia R."/>
            <person name="Han C."/>
            <person name="Land M."/>
            <person name="Hauser L."/>
            <person name="Markowitz V."/>
            <person name="Cheng J.-F."/>
            <person name="Hugenholtz P."/>
            <person name="Woyke T."/>
            <person name="Wu D."/>
            <person name="Tindall B."/>
            <person name="Brambilla E."/>
            <person name="Klenk H.-P."/>
            <person name="Eisen J.A."/>
        </authorList>
    </citation>
    <scope>NUCLEOTIDE SEQUENCE [LARGE SCALE GENOMIC DNA]</scope>
    <source>
        <strain evidence="2">DSM 18603</strain>
    </source>
</reference>
<dbReference type="Pfam" id="PF19920">
    <property type="entry name" value="bpX4"/>
    <property type="match status" value="1"/>
</dbReference>
<dbReference type="InterPro" id="IPR045549">
    <property type="entry name" value="bpX4"/>
</dbReference>
<dbReference type="Proteomes" id="UP000002774">
    <property type="component" value="Chromosome"/>
</dbReference>
<dbReference type="AlphaFoldDB" id="H1YH68"/>
<proteinExistence type="predicted"/>
<keyword evidence="3" id="KW-1185">Reference proteome</keyword>
<dbReference type="STRING" id="714943.Mucpa_0374"/>
<evidence type="ECO:0000313" key="2">
    <source>
        <dbReference type="EMBL" id="EHQ24570.1"/>
    </source>
</evidence>
<sequence length="226" mass="25225">MLNQKKCFNLSEVKLSEFLNDLFSRGEVILPREMARFEGDDLAKSTGLMMQFYEADRLEMPFPAPGFDAAAALWAAQYLYHATQLMMLRNLGASVIDEYLQPFSGPANADAIYSADLILRHLPSLLRLGSGIAPGDELVKRLRQTAAQWPYSSVGLNIEPEVDTAIIMAHPSLKYTYLDRIIQHADTGRLKGATERAALDEILGMHQPLLWPGLELLVLPEQLPDL</sequence>
<feature type="domain" description="MoxR-vWA-beta-propeller ternary system" evidence="1">
    <location>
        <begin position="14"/>
        <end position="213"/>
    </location>
</feature>